<gene>
    <name evidence="1" type="ORF">LCGC14_1059470</name>
</gene>
<name>A0A0F9MLP8_9ZZZZ</name>
<reference evidence="1" key="1">
    <citation type="journal article" date="2015" name="Nature">
        <title>Complex archaea that bridge the gap between prokaryotes and eukaryotes.</title>
        <authorList>
            <person name="Spang A."/>
            <person name="Saw J.H."/>
            <person name="Jorgensen S.L."/>
            <person name="Zaremba-Niedzwiedzka K."/>
            <person name="Martijn J."/>
            <person name="Lind A.E."/>
            <person name="van Eijk R."/>
            <person name="Schleper C."/>
            <person name="Guy L."/>
            <person name="Ettema T.J."/>
        </authorList>
    </citation>
    <scope>NUCLEOTIDE SEQUENCE</scope>
</reference>
<dbReference type="AlphaFoldDB" id="A0A0F9MLP8"/>
<organism evidence="1">
    <name type="scientific">marine sediment metagenome</name>
    <dbReference type="NCBI Taxonomy" id="412755"/>
    <lineage>
        <taxon>unclassified sequences</taxon>
        <taxon>metagenomes</taxon>
        <taxon>ecological metagenomes</taxon>
    </lineage>
</organism>
<dbReference type="EMBL" id="LAZR01004487">
    <property type="protein sequence ID" value="KKN08170.1"/>
    <property type="molecule type" value="Genomic_DNA"/>
</dbReference>
<sequence length="102" mass="11490">MSEYYILEDGKPKPVSDVLEWSQWYEANREGRIVAQTELSGARISTVFLGLDHSFGGGPPLIYETLVFDGPHDMEMDRCSTPEQAVAMHQKMVEKVRGGNEE</sequence>
<protein>
    <submittedName>
        <fullName evidence="1">Uncharacterized protein</fullName>
    </submittedName>
</protein>
<accession>A0A0F9MLP8</accession>
<comment type="caution">
    <text evidence="1">The sequence shown here is derived from an EMBL/GenBank/DDBJ whole genome shotgun (WGS) entry which is preliminary data.</text>
</comment>
<proteinExistence type="predicted"/>
<evidence type="ECO:0000313" key="1">
    <source>
        <dbReference type="EMBL" id="KKN08170.1"/>
    </source>
</evidence>